<keyword evidence="3" id="KW-1185">Reference proteome</keyword>
<dbReference type="GeneTree" id="ENSGT01150000287870"/>
<keyword evidence="1" id="KW-0472">Membrane</keyword>
<feature type="transmembrane region" description="Helical" evidence="1">
    <location>
        <begin position="60"/>
        <end position="77"/>
    </location>
</feature>
<accession>A0A8D2CLT1</accession>
<evidence type="ECO:0000313" key="3">
    <source>
        <dbReference type="Proteomes" id="UP000694564"/>
    </source>
</evidence>
<keyword evidence="1" id="KW-1133">Transmembrane helix</keyword>
<proteinExistence type="predicted"/>
<evidence type="ECO:0000256" key="1">
    <source>
        <dbReference type="SAM" id="Phobius"/>
    </source>
</evidence>
<name>A0A8D2CLT1_SCIVU</name>
<keyword evidence="1" id="KW-0812">Transmembrane</keyword>
<reference evidence="2" key="2">
    <citation type="submission" date="2025-09" db="UniProtKB">
        <authorList>
            <consortium name="Ensembl"/>
        </authorList>
    </citation>
    <scope>IDENTIFICATION</scope>
</reference>
<evidence type="ECO:0000313" key="2">
    <source>
        <dbReference type="Ensembl" id="ENSSVLP00005004257.1"/>
    </source>
</evidence>
<dbReference type="Proteomes" id="UP000694564">
    <property type="component" value="Chromosome 4"/>
</dbReference>
<protein>
    <submittedName>
        <fullName evidence="2">Uncharacterized protein</fullName>
    </submittedName>
</protein>
<sequence length="105" mass="12047">MNIDVAVSLLYADFKSFGYRPRSGIAGSNGRSIPSFLRNLHTAFQTPPAMYECTFLPHPRQHLLLLVFLIIAILIGVRWNLRVVLICISLITRMLNIFPYVIWPF</sequence>
<reference evidence="2" key="1">
    <citation type="submission" date="2025-08" db="UniProtKB">
        <authorList>
            <consortium name="Ensembl"/>
        </authorList>
    </citation>
    <scope>IDENTIFICATION</scope>
</reference>
<dbReference type="AlphaFoldDB" id="A0A8D2CLT1"/>
<feature type="transmembrane region" description="Helical" evidence="1">
    <location>
        <begin position="84"/>
        <end position="103"/>
    </location>
</feature>
<organism evidence="2 3">
    <name type="scientific">Sciurus vulgaris</name>
    <name type="common">Eurasian red squirrel</name>
    <dbReference type="NCBI Taxonomy" id="55149"/>
    <lineage>
        <taxon>Eukaryota</taxon>
        <taxon>Metazoa</taxon>
        <taxon>Chordata</taxon>
        <taxon>Craniata</taxon>
        <taxon>Vertebrata</taxon>
        <taxon>Euteleostomi</taxon>
        <taxon>Mammalia</taxon>
        <taxon>Eutheria</taxon>
        <taxon>Euarchontoglires</taxon>
        <taxon>Glires</taxon>
        <taxon>Rodentia</taxon>
        <taxon>Sciuromorpha</taxon>
        <taxon>Sciuridae</taxon>
        <taxon>Sciurinae</taxon>
        <taxon>Sciurini</taxon>
        <taxon>Sciurus</taxon>
    </lineage>
</organism>
<dbReference type="Ensembl" id="ENSSVLT00005004679.1">
    <property type="protein sequence ID" value="ENSSVLP00005004257.1"/>
    <property type="gene ID" value="ENSSVLG00005003412.1"/>
</dbReference>